<keyword evidence="3 6" id="KW-0067">ATP-binding</keyword>
<reference evidence="11 12" key="1">
    <citation type="submission" date="2020-08" db="EMBL/GenBank/DDBJ databases">
        <authorList>
            <person name="Newling K."/>
            <person name="Davey J."/>
            <person name="Forrester S."/>
        </authorList>
    </citation>
    <scope>NUCLEOTIDE SEQUENCE [LARGE SCALE GENOMIC DNA]</scope>
    <source>
        <strain evidence="12">Crithidia deanei Carvalho (ATCC PRA-265)</strain>
    </source>
</reference>
<dbReference type="Gene3D" id="3.40.850.10">
    <property type="entry name" value="Kinesin motor domain"/>
    <property type="match status" value="1"/>
</dbReference>
<dbReference type="VEuPathDB" id="TriTrypDB:ADEAN_000148200"/>
<keyword evidence="8" id="KW-0175">Coiled coil</keyword>
<dbReference type="PANTHER" id="PTHR47971">
    <property type="entry name" value="KINESIN-RELATED PROTEIN 6"/>
    <property type="match status" value="1"/>
</dbReference>
<dbReference type="GO" id="GO:0007018">
    <property type="term" value="P:microtubule-based movement"/>
    <property type="evidence" value="ECO:0007669"/>
    <property type="project" value="InterPro"/>
</dbReference>
<evidence type="ECO:0000256" key="4">
    <source>
        <dbReference type="ARBA" id="ARBA00023175"/>
    </source>
</evidence>
<dbReference type="PRINTS" id="PR00380">
    <property type="entry name" value="KINESINHEAVY"/>
</dbReference>
<evidence type="ECO:0000313" key="12">
    <source>
        <dbReference type="Proteomes" id="UP000515908"/>
    </source>
</evidence>
<sequence>MEKNSASGLLPGANGRSHSLQNGATAAPSLSTLNKAFHDLSNQYETSRQTRLASAPVRSEVTPSTKLTPLPTNVNKGEDLKLMESENETRSPRVVEPAPRSATPPPRVLPPVEGDRKRSNPSPQMRRLSGAADGANKSRDGRIKVVVRKRPFMLGEEGSDCALTEADTITLAAVKQRIDLTEYTEKTTFSFDNVFDTDSTNRNLYDSCGLELLNVALAGGSASCFAYGQTGSGKTHTMMGSENEKGLYAIAAEELFKRLEKGCDLQIAFYEIYCNSLYDLLNGRSPVVLREDHNRKMNICGLTWHELKSVEDLLGIIKSGLDQRTTSSNSVNEHSSRSHAVMCIQIHNPASPDAQMGTLNFVDLAGSERAADTANNDKQTKMEGAEINKSLLALKECIRALDEKRKHIPFRGSKLTEVLRDSFTGNSKTVMIANISPSSNNLEHTANTLRYAFRVKGLSVASITPSRERNAPRPFQLGPARSPKKNNETPSKRSRSSAKRGASPRAASPSEGRHTKVFSQEGDHFSKPPFDNGVGKEQQRANEADPLCHCTPDSVTQFETEIRRRVVQQVQQDIGNEIQYALDERDSVIHALREENKKLLEQIKLLQEKSTM</sequence>
<keyword evidence="12" id="KW-1185">Reference proteome</keyword>
<keyword evidence="1 7" id="KW-0493">Microtubule</keyword>
<organism evidence="11 12">
    <name type="scientific">Angomonas deanei</name>
    <dbReference type="NCBI Taxonomy" id="59799"/>
    <lineage>
        <taxon>Eukaryota</taxon>
        <taxon>Discoba</taxon>
        <taxon>Euglenozoa</taxon>
        <taxon>Kinetoplastea</taxon>
        <taxon>Metakinetoplastina</taxon>
        <taxon>Trypanosomatida</taxon>
        <taxon>Trypanosomatidae</taxon>
        <taxon>Strigomonadinae</taxon>
        <taxon>Angomonas</taxon>
    </lineage>
</organism>
<dbReference type="GO" id="GO:0005874">
    <property type="term" value="C:microtubule"/>
    <property type="evidence" value="ECO:0007669"/>
    <property type="project" value="UniProtKB-KW"/>
</dbReference>
<dbReference type="CDD" id="cd01367">
    <property type="entry name" value="KISc_KIF2_like"/>
    <property type="match status" value="1"/>
</dbReference>
<feature type="coiled-coil region" evidence="8">
    <location>
        <begin position="582"/>
        <end position="609"/>
    </location>
</feature>
<feature type="compositionally biased region" description="Polar residues" evidence="9">
    <location>
        <begin position="16"/>
        <end position="27"/>
    </location>
</feature>
<dbReference type="FunFam" id="3.40.850.10:FF:000012">
    <property type="entry name" value="Kinesin-like protein"/>
    <property type="match status" value="1"/>
</dbReference>
<dbReference type="EMBL" id="LR877146">
    <property type="protein sequence ID" value="CAD2214038.1"/>
    <property type="molecule type" value="Genomic_DNA"/>
</dbReference>
<comment type="similarity">
    <text evidence="5">Belongs to the TRAFAC class myosin-kinesin ATPase superfamily. Kinesin family. KIN-13 subfamily.</text>
</comment>
<dbReference type="SMART" id="SM00129">
    <property type="entry name" value="KISc"/>
    <property type="match status" value="1"/>
</dbReference>
<protein>
    <recommendedName>
        <fullName evidence="7">Kinesin-like protein</fullName>
    </recommendedName>
</protein>
<gene>
    <name evidence="11" type="ORF">ADEAN_000148200</name>
</gene>
<dbReference type="GO" id="GO:0003777">
    <property type="term" value="F:microtubule motor activity"/>
    <property type="evidence" value="ECO:0007669"/>
    <property type="project" value="InterPro"/>
</dbReference>
<evidence type="ECO:0000259" key="10">
    <source>
        <dbReference type="PROSITE" id="PS50067"/>
    </source>
</evidence>
<keyword evidence="2 6" id="KW-0547">Nucleotide-binding</keyword>
<dbReference type="GO" id="GO:0007019">
    <property type="term" value="P:microtubule depolymerization"/>
    <property type="evidence" value="ECO:0007669"/>
    <property type="project" value="TreeGrafter"/>
</dbReference>
<dbReference type="GO" id="GO:0008017">
    <property type="term" value="F:microtubule binding"/>
    <property type="evidence" value="ECO:0007669"/>
    <property type="project" value="InterPro"/>
</dbReference>
<feature type="binding site" evidence="6">
    <location>
        <begin position="228"/>
        <end position="235"/>
    </location>
    <ligand>
        <name>ATP</name>
        <dbReference type="ChEBI" id="CHEBI:30616"/>
    </ligand>
</feature>
<evidence type="ECO:0000256" key="7">
    <source>
        <dbReference type="RuleBase" id="RU000394"/>
    </source>
</evidence>
<dbReference type="Proteomes" id="UP000515908">
    <property type="component" value="Chromosome 02"/>
</dbReference>
<dbReference type="InterPro" id="IPR027417">
    <property type="entry name" value="P-loop_NTPase"/>
</dbReference>
<proteinExistence type="inferred from homology"/>
<feature type="compositionally biased region" description="Basic and acidic residues" evidence="9">
    <location>
        <begin position="76"/>
        <end position="93"/>
    </location>
</feature>
<dbReference type="PANTHER" id="PTHR47971:SF16">
    <property type="entry name" value="KINESIN-LIKE PROTEIN"/>
    <property type="match status" value="1"/>
</dbReference>
<feature type="compositionally biased region" description="Low complexity" evidence="9">
    <location>
        <begin position="499"/>
        <end position="510"/>
    </location>
</feature>
<evidence type="ECO:0000256" key="1">
    <source>
        <dbReference type="ARBA" id="ARBA00022701"/>
    </source>
</evidence>
<feature type="region of interest" description="Disordered" evidence="9">
    <location>
        <begin position="464"/>
        <end position="547"/>
    </location>
</feature>
<feature type="region of interest" description="Disordered" evidence="9">
    <location>
        <begin position="41"/>
        <end position="139"/>
    </location>
</feature>
<dbReference type="InterPro" id="IPR036961">
    <property type="entry name" value="Kinesin_motor_dom_sf"/>
</dbReference>
<dbReference type="InterPro" id="IPR019821">
    <property type="entry name" value="Kinesin_motor_CS"/>
</dbReference>
<accession>A0A7G2C2L8</accession>
<dbReference type="InterPro" id="IPR027640">
    <property type="entry name" value="Kinesin-like_fam"/>
</dbReference>
<name>A0A7G2C2L8_9TRYP</name>
<dbReference type="GO" id="GO:0005524">
    <property type="term" value="F:ATP binding"/>
    <property type="evidence" value="ECO:0007669"/>
    <property type="project" value="UniProtKB-UniRule"/>
</dbReference>
<evidence type="ECO:0000313" key="11">
    <source>
        <dbReference type="EMBL" id="CAD2214038.1"/>
    </source>
</evidence>
<evidence type="ECO:0000256" key="2">
    <source>
        <dbReference type="ARBA" id="ARBA00022741"/>
    </source>
</evidence>
<evidence type="ECO:0000256" key="8">
    <source>
        <dbReference type="SAM" id="Coils"/>
    </source>
</evidence>
<dbReference type="Pfam" id="PF00225">
    <property type="entry name" value="Kinesin"/>
    <property type="match status" value="1"/>
</dbReference>
<evidence type="ECO:0000256" key="5">
    <source>
        <dbReference type="ARBA" id="ARBA00061030"/>
    </source>
</evidence>
<feature type="region of interest" description="Disordered" evidence="9">
    <location>
        <begin position="1"/>
        <end position="27"/>
    </location>
</feature>
<dbReference type="PROSITE" id="PS50067">
    <property type="entry name" value="KINESIN_MOTOR_2"/>
    <property type="match status" value="1"/>
</dbReference>
<feature type="compositionally biased region" description="Polar residues" evidence="9">
    <location>
        <begin position="61"/>
        <end position="75"/>
    </location>
</feature>
<feature type="domain" description="Kinesin motor" evidence="10">
    <location>
        <begin position="142"/>
        <end position="458"/>
    </location>
</feature>
<keyword evidence="4 6" id="KW-0505">Motor protein</keyword>
<evidence type="ECO:0000256" key="6">
    <source>
        <dbReference type="PROSITE-ProRule" id="PRU00283"/>
    </source>
</evidence>
<dbReference type="InterPro" id="IPR001752">
    <property type="entry name" value="Kinesin_motor_dom"/>
</dbReference>
<dbReference type="PROSITE" id="PS00411">
    <property type="entry name" value="KINESIN_MOTOR_1"/>
    <property type="match status" value="1"/>
</dbReference>
<evidence type="ECO:0000256" key="9">
    <source>
        <dbReference type="SAM" id="MobiDB-lite"/>
    </source>
</evidence>
<dbReference type="SUPFAM" id="SSF52540">
    <property type="entry name" value="P-loop containing nucleoside triphosphate hydrolases"/>
    <property type="match status" value="1"/>
</dbReference>
<evidence type="ECO:0000256" key="3">
    <source>
        <dbReference type="ARBA" id="ARBA00022840"/>
    </source>
</evidence>
<feature type="compositionally biased region" description="Polar residues" evidence="9">
    <location>
        <begin position="41"/>
        <end position="52"/>
    </location>
</feature>
<dbReference type="AlphaFoldDB" id="A0A7G2C2L8"/>